<gene>
    <name evidence="2" type="ORF">L195_g060337</name>
</gene>
<reference evidence="2 3" key="2">
    <citation type="journal article" date="2017" name="Front. Plant Sci.">
        <title>Gene Classification and Mining of Molecular Markers Useful in Red Clover (Trifolium pratense) Breeding.</title>
        <authorList>
            <person name="Istvanek J."/>
            <person name="Dluhosova J."/>
            <person name="Dluhos P."/>
            <person name="Patkova L."/>
            <person name="Nedelnik J."/>
            <person name="Repkova J."/>
        </authorList>
    </citation>
    <scope>NUCLEOTIDE SEQUENCE [LARGE SCALE GENOMIC DNA]</scope>
    <source>
        <strain evidence="3">cv. Tatra</strain>
        <tissue evidence="2">Young leaves</tissue>
    </source>
</reference>
<reference evidence="2 3" key="1">
    <citation type="journal article" date="2014" name="Am. J. Bot.">
        <title>Genome assembly and annotation for red clover (Trifolium pratense; Fabaceae).</title>
        <authorList>
            <person name="Istvanek J."/>
            <person name="Jaros M."/>
            <person name="Krenek A."/>
            <person name="Repkova J."/>
        </authorList>
    </citation>
    <scope>NUCLEOTIDE SEQUENCE [LARGE SCALE GENOMIC DNA]</scope>
    <source>
        <strain evidence="3">cv. Tatra</strain>
        <tissue evidence="2">Young leaves</tissue>
    </source>
</reference>
<feature type="compositionally biased region" description="Low complexity" evidence="1">
    <location>
        <begin position="12"/>
        <end position="26"/>
    </location>
</feature>
<accession>A0A2K3K392</accession>
<feature type="region of interest" description="Disordered" evidence="1">
    <location>
        <begin position="1"/>
        <end position="34"/>
    </location>
</feature>
<proteinExistence type="predicted"/>
<dbReference type="Proteomes" id="UP000236291">
    <property type="component" value="Unassembled WGS sequence"/>
</dbReference>
<comment type="caution">
    <text evidence="2">The sequence shown here is derived from an EMBL/GenBank/DDBJ whole genome shotgun (WGS) entry which is preliminary data.</text>
</comment>
<evidence type="ECO:0000256" key="1">
    <source>
        <dbReference type="SAM" id="MobiDB-lite"/>
    </source>
</evidence>
<dbReference type="AlphaFoldDB" id="A0A2K3K392"/>
<evidence type="ECO:0000313" key="2">
    <source>
        <dbReference type="EMBL" id="PNX60751.1"/>
    </source>
</evidence>
<feature type="non-terminal residue" evidence="2">
    <location>
        <position position="101"/>
    </location>
</feature>
<sequence>MVAEEAASGSPGQTSTGAGSMAATGARTKRQREDVMTPIVDLSEDGGFVLPACISDQEFFVKNPPQVPASEKDQVLGTSSVARQQQLNQDIAVVIRLAETT</sequence>
<organism evidence="2 3">
    <name type="scientific">Trifolium pratense</name>
    <name type="common">Red clover</name>
    <dbReference type="NCBI Taxonomy" id="57577"/>
    <lineage>
        <taxon>Eukaryota</taxon>
        <taxon>Viridiplantae</taxon>
        <taxon>Streptophyta</taxon>
        <taxon>Embryophyta</taxon>
        <taxon>Tracheophyta</taxon>
        <taxon>Spermatophyta</taxon>
        <taxon>Magnoliopsida</taxon>
        <taxon>eudicotyledons</taxon>
        <taxon>Gunneridae</taxon>
        <taxon>Pentapetalae</taxon>
        <taxon>rosids</taxon>
        <taxon>fabids</taxon>
        <taxon>Fabales</taxon>
        <taxon>Fabaceae</taxon>
        <taxon>Papilionoideae</taxon>
        <taxon>50 kb inversion clade</taxon>
        <taxon>NPAAA clade</taxon>
        <taxon>Hologalegina</taxon>
        <taxon>IRL clade</taxon>
        <taxon>Trifolieae</taxon>
        <taxon>Trifolium</taxon>
    </lineage>
</organism>
<evidence type="ECO:0000313" key="3">
    <source>
        <dbReference type="Proteomes" id="UP000236291"/>
    </source>
</evidence>
<protein>
    <submittedName>
        <fullName evidence="2">Uncharacterized protein</fullName>
    </submittedName>
</protein>
<dbReference type="EMBL" id="ASHM01138272">
    <property type="protein sequence ID" value="PNX60751.1"/>
    <property type="molecule type" value="Genomic_DNA"/>
</dbReference>
<name>A0A2K3K392_TRIPR</name>